<evidence type="ECO:0000256" key="1">
    <source>
        <dbReference type="SAM" id="Phobius"/>
    </source>
</evidence>
<feature type="transmembrane region" description="Helical" evidence="1">
    <location>
        <begin position="21"/>
        <end position="40"/>
    </location>
</feature>
<dbReference type="EMBL" id="BART01011048">
    <property type="protein sequence ID" value="GAG80098.1"/>
    <property type="molecule type" value="Genomic_DNA"/>
</dbReference>
<keyword evidence="1" id="KW-0812">Transmembrane</keyword>
<sequence>MGLFKEKMEYLGARFNSCEGIFEWLISSAIFGFIIVNYTDKIYGEILKFISFVPDPFVSYVAYLLFGLILLPLGIIITYTLTRIFRLFFKNRRII</sequence>
<keyword evidence="1" id="KW-0472">Membrane</keyword>
<organism evidence="2">
    <name type="scientific">marine sediment metagenome</name>
    <dbReference type="NCBI Taxonomy" id="412755"/>
    <lineage>
        <taxon>unclassified sequences</taxon>
        <taxon>metagenomes</taxon>
        <taxon>ecological metagenomes</taxon>
    </lineage>
</organism>
<name>X1B7I9_9ZZZZ</name>
<reference evidence="2" key="1">
    <citation type="journal article" date="2014" name="Front. Microbiol.">
        <title>High frequency of phylogenetically diverse reductive dehalogenase-homologous genes in deep subseafloor sedimentary metagenomes.</title>
        <authorList>
            <person name="Kawai M."/>
            <person name="Futagami T."/>
            <person name="Toyoda A."/>
            <person name="Takaki Y."/>
            <person name="Nishi S."/>
            <person name="Hori S."/>
            <person name="Arai W."/>
            <person name="Tsubouchi T."/>
            <person name="Morono Y."/>
            <person name="Uchiyama I."/>
            <person name="Ito T."/>
            <person name="Fujiyama A."/>
            <person name="Inagaki F."/>
            <person name="Takami H."/>
        </authorList>
    </citation>
    <scope>NUCLEOTIDE SEQUENCE</scope>
    <source>
        <strain evidence="2">Expedition CK06-06</strain>
    </source>
</reference>
<gene>
    <name evidence="2" type="ORF">S01H4_23723</name>
</gene>
<proteinExistence type="predicted"/>
<evidence type="ECO:0000313" key="2">
    <source>
        <dbReference type="EMBL" id="GAG80098.1"/>
    </source>
</evidence>
<accession>X1B7I9</accession>
<protein>
    <submittedName>
        <fullName evidence="2">Uncharacterized protein</fullName>
    </submittedName>
</protein>
<feature type="transmembrane region" description="Helical" evidence="1">
    <location>
        <begin position="60"/>
        <end position="82"/>
    </location>
</feature>
<dbReference type="AlphaFoldDB" id="X1B7I9"/>
<keyword evidence="1" id="KW-1133">Transmembrane helix</keyword>
<comment type="caution">
    <text evidence="2">The sequence shown here is derived from an EMBL/GenBank/DDBJ whole genome shotgun (WGS) entry which is preliminary data.</text>
</comment>